<evidence type="ECO:0000256" key="13">
    <source>
        <dbReference type="ARBA" id="ARBA00023136"/>
    </source>
</evidence>
<reference evidence="18 19" key="1">
    <citation type="submission" date="2019-09" db="EMBL/GenBank/DDBJ databases">
        <title>Bird 10,000 Genomes (B10K) Project - Family phase.</title>
        <authorList>
            <person name="Zhang G."/>
        </authorList>
    </citation>
    <scope>NUCLEOTIDE SEQUENCE [LARGE SCALE GENOMIC DNA]</scope>
    <source>
        <strain evidence="18">B10K-DU-002-60</strain>
        <tissue evidence="18">Muscle</tissue>
    </source>
</reference>
<evidence type="ECO:0000256" key="5">
    <source>
        <dbReference type="ARBA" id="ARBA00012452"/>
    </source>
</evidence>
<organism evidence="18 19">
    <name type="scientific">Erythrocercus mccallii</name>
    <dbReference type="NCBI Taxonomy" id="107208"/>
    <lineage>
        <taxon>Eukaryota</taxon>
        <taxon>Metazoa</taxon>
        <taxon>Chordata</taxon>
        <taxon>Craniata</taxon>
        <taxon>Vertebrata</taxon>
        <taxon>Euteleostomi</taxon>
        <taxon>Archelosauria</taxon>
        <taxon>Archosauria</taxon>
        <taxon>Dinosauria</taxon>
        <taxon>Saurischia</taxon>
        <taxon>Theropoda</taxon>
        <taxon>Coelurosauria</taxon>
        <taxon>Aves</taxon>
        <taxon>Neognathae</taxon>
        <taxon>Neoaves</taxon>
        <taxon>Telluraves</taxon>
        <taxon>Australaves</taxon>
        <taxon>Passeriformes</taxon>
        <taxon>Corvoidea</taxon>
        <taxon>Dicruridae</taxon>
        <taxon>Erythrocercus</taxon>
    </lineage>
</organism>
<keyword evidence="13 17" id="KW-0472">Membrane</keyword>
<sequence>RRGEMAKLTQLINNEVFRAYATYTTIVLLKMMLMSLITAYFRITRKAFMNPEDTDAYGKGETAKKYLRTDPDVERARRSHLNDLENIVPFVGIGLLYALSNPELSMALLHFRIFTGSRILHTFAYLIPLPQPGRGLSWAVGYAVTFSMAYNVLKTVWL</sequence>
<evidence type="ECO:0000256" key="16">
    <source>
        <dbReference type="ARBA" id="ARBA00049385"/>
    </source>
</evidence>
<dbReference type="PANTHER" id="PTHR10689:SF6">
    <property type="entry name" value="MICROSOMAL GLUTATHIONE S-TRANSFERASE 1"/>
    <property type="match status" value="1"/>
</dbReference>
<dbReference type="InterPro" id="IPR040162">
    <property type="entry name" value="MGST1-like"/>
</dbReference>
<evidence type="ECO:0000256" key="6">
    <source>
        <dbReference type="ARBA" id="ARBA00022679"/>
    </source>
</evidence>
<dbReference type="InterPro" id="IPR001129">
    <property type="entry name" value="Membr-assoc_MAPEG"/>
</dbReference>
<dbReference type="Pfam" id="PF01124">
    <property type="entry name" value="MAPEG"/>
    <property type="match status" value="1"/>
</dbReference>
<protein>
    <recommendedName>
        <fullName evidence="15">Microsomal glutathione S-transferase 1</fullName>
        <ecNumber evidence="5">2.5.1.18</ecNumber>
    </recommendedName>
</protein>
<name>A0A7K5P477_9CORV</name>
<comment type="subunit">
    <text evidence="14">Homotrimer; The trimer binds only one molecule of glutathione.</text>
</comment>
<evidence type="ECO:0000256" key="10">
    <source>
        <dbReference type="ARBA" id="ARBA00022989"/>
    </source>
</evidence>
<evidence type="ECO:0000256" key="8">
    <source>
        <dbReference type="ARBA" id="ARBA00022787"/>
    </source>
</evidence>
<comment type="subcellular location">
    <subcellularLocation>
        <location evidence="3">Endoplasmic reticulum membrane</location>
        <topology evidence="3">Multi-pass membrane protein</topology>
    </subcellularLocation>
    <subcellularLocation>
        <location evidence="2">Mitochondrion outer membrane</location>
    </subcellularLocation>
</comment>
<evidence type="ECO:0000256" key="1">
    <source>
        <dbReference type="ARBA" id="ARBA00003701"/>
    </source>
</evidence>
<dbReference type="PANTHER" id="PTHR10689">
    <property type="entry name" value="MICROSOMAL GLUTATHIONE S-TRANSFERASE 1"/>
    <property type="match status" value="1"/>
</dbReference>
<evidence type="ECO:0000256" key="3">
    <source>
        <dbReference type="ARBA" id="ARBA00004477"/>
    </source>
</evidence>
<comment type="similarity">
    <text evidence="4">Belongs to the MAPEG family.</text>
</comment>
<feature type="transmembrane region" description="Helical" evidence="17">
    <location>
        <begin position="20"/>
        <end position="41"/>
    </location>
</feature>
<keyword evidence="11" id="KW-0007">Acetylation</keyword>
<evidence type="ECO:0000256" key="15">
    <source>
        <dbReference type="ARBA" id="ARBA00039397"/>
    </source>
</evidence>
<dbReference type="Proteomes" id="UP000532437">
    <property type="component" value="Unassembled WGS sequence"/>
</dbReference>
<keyword evidence="8" id="KW-1000">Mitochondrion outer membrane</keyword>
<evidence type="ECO:0000256" key="17">
    <source>
        <dbReference type="SAM" id="Phobius"/>
    </source>
</evidence>
<evidence type="ECO:0000256" key="2">
    <source>
        <dbReference type="ARBA" id="ARBA00004294"/>
    </source>
</evidence>
<evidence type="ECO:0000256" key="9">
    <source>
        <dbReference type="ARBA" id="ARBA00022824"/>
    </source>
</evidence>
<keyword evidence="9" id="KW-0256">Endoplasmic reticulum</keyword>
<keyword evidence="12" id="KW-0496">Mitochondrion</keyword>
<dbReference type="GO" id="GO:0004364">
    <property type="term" value="F:glutathione transferase activity"/>
    <property type="evidence" value="ECO:0007669"/>
    <property type="project" value="UniProtKB-EC"/>
</dbReference>
<dbReference type="AlphaFoldDB" id="A0A7K5P477"/>
<keyword evidence="19" id="KW-1185">Reference proteome</keyword>
<evidence type="ECO:0000256" key="7">
    <source>
        <dbReference type="ARBA" id="ARBA00022692"/>
    </source>
</evidence>
<comment type="function">
    <text evidence="1">Conjugation of reduced glutathione to a wide number of exogenous and endogenous hydrophobic electrophiles.</text>
</comment>
<proteinExistence type="inferred from homology"/>
<dbReference type="InterPro" id="IPR023352">
    <property type="entry name" value="MAPEG-like_dom_sf"/>
</dbReference>
<feature type="non-terminal residue" evidence="18">
    <location>
        <position position="158"/>
    </location>
</feature>
<keyword evidence="10 17" id="KW-1133">Transmembrane helix</keyword>
<dbReference type="EC" id="2.5.1.18" evidence="5"/>
<comment type="caution">
    <text evidence="18">The sequence shown here is derived from an EMBL/GenBank/DDBJ whole genome shotgun (WGS) entry which is preliminary data.</text>
</comment>
<dbReference type="FunFam" id="1.20.120.550:FF:000002">
    <property type="entry name" value="Microsomal glutathione S-transferase 1"/>
    <property type="match status" value="1"/>
</dbReference>
<dbReference type="GO" id="GO:0005741">
    <property type="term" value="C:mitochondrial outer membrane"/>
    <property type="evidence" value="ECO:0007669"/>
    <property type="project" value="UniProtKB-SubCell"/>
</dbReference>
<comment type="catalytic activity">
    <reaction evidence="16">
        <text>RX + glutathione = an S-substituted glutathione + a halide anion + H(+)</text>
        <dbReference type="Rhea" id="RHEA:16437"/>
        <dbReference type="ChEBI" id="CHEBI:15378"/>
        <dbReference type="ChEBI" id="CHEBI:16042"/>
        <dbReference type="ChEBI" id="CHEBI:17792"/>
        <dbReference type="ChEBI" id="CHEBI:57925"/>
        <dbReference type="ChEBI" id="CHEBI:90779"/>
        <dbReference type="EC" id="2.5.1.18"/>
    </reaction>
    <physiologicalReaction direction="left-to-right" evidence="16">
        <dbReference type="Rhea" id="RHEA:16438"/>
    </physiologicalReaction>
</comment>
<dbReference type="GO" id="GO:0005789">
    <property type="term" value="C:endoplasmic reticulum membrane"/>
    <property type="evidence" value="ECO:0007669"/>
    <property type="project" value="UniProtKB-SubCell"/>
</dbReference>
<accession>A0A7K5P477</accession>
<dbReference type="SUPFAM" id="SSF161084">
    <property type="entry name" value="MAPEG domain-like"/>
    <property type="match status" value="1"/>
</dbReference>
<evidence type="ECO:0000256" key="4">
    <source>
        <dbReference type="ARBA" id="ARBA00010459"/>
    </source>
</evidence>
<evidence type="ECO:0000256" key="14">
    <source>
        <dbReference type="ARBA" id="ARBA00038540"/>
    </source>
</evidence>
<keyword evidence="6 18" id="KW-0808">Transferase</keyword>
<evidence type="ECO:0000313" key="18">
    <source>
        <dbReference type="EMBL" id="NWT50076.1"/>
    </source>
</evidence>
<gene>
    <name evidence="18" type="primary">Mgst1</name>
    <name evidence="18" type="ORF">ERYMCC_R09658</name>
</gene>
<dbReference type="Gene3D" id="1.20.120.550">
    <property type="entry name" value="Membrane associated eicosanoid/glutathione metabolism-like domain"/>
    <property type="match status" value="1"/>
</dbReference>
<dbReference type="EMBL" id="VZRG01000045">
    <property type="protein sequence ID" value="NWT50076.1"/>
    <property type="molecule type" value="Genomic_DNA"/>
</dbReference>
<evidence type="ECO:0000256" key="12">
    <source>
        <dbReference type="ARBA" id="ARBA00023128"/>
    </source>
</evidence>
<feature type="non-terminal residue" evidence="18">
    <location>
        <position position="1"/>
    </location>
</feature>
<keyword evidence="7 17" id="KW-0812">Transmembrane</keyword>
<evidence type="ECO:0000256" key="11">
    <source>
        <dbReference type="ARBA" id="ARBA00022990"/>
    </source>
</evidence>
<evidence type="ECO:0000313" key="19">
    <source>
        <dbReference type="Proteomes" id="UP000532437"/>
    </source>
</evidence>